<name>W4K5Y1_HETIT</name>
<organism evidence="1 2">
    <name type="scientific">Heterobasidion irregulare (strain TC 32-1)</name>
    <dbReference type="NCBI Taxonomy" id="747525"/>
    <lineage>
        <taxon>Eukaryota</taxon>
        <taxon>Fungi</taxon>
        <taxon>Dikarya</taxon>
        <taxon>Basidiomycota</taxon>
        <taxon>Agaricomycotina</taxon>
        <taxon>Agaricomycetes</taxon>
        <taxon>Russulales</taxon>
        <taxon>Bondarzewiaceae</taxon>
        <taxon>Heterobasidion</taxon>
        <taxon>Heterobasidion annosum species complex</taxon>
    </lineage>
</organism>
<dbReference type="AlphaFoldDB" id="W4K5Y1"/>
<gene>
    <name evidence="1" type="ORF">HETIRDRAFT_419088</name>
</gene>
<dbReference type="EMBL" id="KI925459">
    <property type="protein sequence ID" value="ETW81179.1"/>
    <property type="molecule type" value="Genomic_DNA"/>
</dbReference>
<protein>
    <submittedName>
        <fullName evidence="1">Uncharacterized protein</fullName>
    </submittedName>
</protein>
<keyword evidence="2" id="KW-1185">Reference proteome</keyword>
<dbReference type="InParanoid" id="W4K5Y1"/>
<dbReference type="KEGG" id="hir:HETIRDRAFT_419088"/>
<evidence type="ECO:0000313" key="1">
    <source>
        <dbReference type="EMBL" id="ETW81179.1"/>
    </source>
</evidence>
<reference evidence="1 2" key="1">
    <citation type="journal article" date="2012" name="New Phytol.">
        <title>Insight into trade-off between wood decay and parasitism from the genome of a fungal forest pathogen.</title>
        <authorList>
            <person name="Olson A."/>
            <person name="Aerts A."/>
            <person name="Asiegbu F."/>
            <person name="Belbahri L."/>
            <person name="Bouzid O."/>
            <person name="Broberg A."/>
            <person name="Canback B."/>
            <person name="Coutinho P.M."/>
            <person name="Cullen D."/>
            <person name="Dalman K."/>
            <person name="Deflorio G."/>
            <person name="van Diepen L.T."/>
            <person name="Dunand C."/>
            <person name="Duplessis S."/>
            <person name="Durling M."/>
            <person name="Gonthier P."/>
            <person name="Grimwood J."/>
            <person name="Fossdal C.G."/>
            <person name="Hansson D."/>
            <person name="Henrissat B."/>
            <person name="Hietala A."/>
            <person name="Himmelstrand K."/>
            <person name="Hoffmeister D."/>
            <person name="Hogberg N."/>
            <person name="James T.Y."/>
            <person name="Karlsson M."/>
            <person name="Kohler A."/>
            <person name="Kues U."/>
            <person name="Lee Y.H."/>
            <person name="Lin Y.C."/>
            <person name="Lind M."/>
            <person name="Lindquist E."/>
            <person name="Lombard V."/>
            <person name="Lucas S."/>
            <person name="Lunden K."/>
            <person name="Morin E."/>
            <person name="Murat C."/>
            <person name="Park J."/>
            <person name="Raffaello T."/>
            <person name="Rouze P."/>
            <person name="Salamov A."/>
            <person name="Schmutz J."/>
            <person name="Solheim H."/>
            <person name="Stahlberg J."/>
            <person name="Velez H."/>
            <person name="de Vries R.P."/>
            <person name="Wiebenga A."/>
            <person name="Woodward S."/>
            <person name="Yakovlev I."/>
            <person name="Garbelotto M."/>
            <person name="Martin F."/>
            <person name="Grigoriev I.V."/>
            <person name="Stenlid J."/>
        </authorList>
    </citation>
    <scope>NUCLEOTIDE SEQUENCE [LARGE SCALE GENOMIC DNA]</scope>
    <source>
        <strain evidence="1 2">TC 32-1</strain>
    </source>
</reference>
<dbReference type="RefSeq" id="XP_009547844.1">
    <property type="nucleotide sequence ID" value="XM_009549549.1"/>
</dbReference>
<dbReference type="Proteomes" id="UP000030671">
    <property type="component" value="Unassembled WGS sequence"/>
</dbReference>
<dbReference type="GeneID" id="20673526"/>
<evidence type="ECO:0000313" key="2">
    <source>
        <dbReference type="Proteomes" id="UP000030671"/>
    </source>
</evidence>
<accession>W4K5Y1</accession>
<sequence>MVHNSGWQAMHICSIFCMQHDYHNVTLLPLSITFIIIVHFKSNDLPAMPWSDWETDLGIRTWNFNEFSKPEIIKPHRLCRHFALTEIPFPSKHKVWAIILLDHLTQEPEDFDFDKETI</sequence>
<dbReference type="HOGENOM" id="CLU_2073460_0_0_1"/>
<proteinExistence type="predicted"/>